<keyword evidence="2" id="KW-0472">Membrane</keyword>
<keyword evidence="4" id="KW-1185">Reference proteome</keyword>
<accession>A0ABT8QNG3</accession>
<gene>
    <name evidence="3" type="ORF">M8H41_08455</name>
</gene>
<keyword evidence="2" id="KW-0812">Transmembrane</keyword>
<evidence type="ECO:0000256" key="2">
    <source>
        <dbReference type="SAM" id="Phobius"/>
    </source>
</evidence>
<evidence type="ECO:0000256" key="1">
    <source>
        <dbReference type="SAM" id="Coils"/>
    </source>
</evidence>
<reference evidence="3" key="1">
    <citation type="submission" date="2022-05" db="EMBL/GenBank/DDBJ databases">
        <title>Expanded diversity of anoxic marine methylotrophy in a Black Sea sulfate reducing microorganism.</title>
        <authorList>
            <person name="Fischer P.Q."/>
            <person name="Stams A.J.M."/>
            <person name="Villanueva L."/>
            <person name="Sousa D.Z."/>
        </authorList>
    </citation>
    <scope>NUCLEOTIDE SEQUENCE</scope>
    <source>
        <strain evidence="3">P130</strain>
    </source>
</reference>
<feature type="transmembrane region" description="Helical" evidence="2">
    <location>
        <begin position="31"/>
        <end position="52"/>
    </location>
</feature>
<sequence>MREKREFNFAKRWLEGLARENGSPSKWKERALLWGTGSILVLVVAGSIPWLWEYKVKRDIALVEKQIIALEKINNQVNQLKGLKVQAQEQQQLLDLMQKSTQDPGPILEKLMENFPIGTVINSFSLQENTLTMGVSVPIPVDVARLWVSLRDSGMFQEVDIQTVSLEDKAQTLNFNLKLRQNQDFDLQTMKSKEQEG</sequence>
<name>A0ABT8QNG3_9FIRM</name>
<dbReference type="Proteomes" id="UP001176021">
    <property type="component" value="Unassembled WGS sequence"/>
</dbReference>
<feature type="coiled-coil region" evidence="1">
    <location>
        <begin position="70"/>
        <end position="100"/>
    </location>
</feature>
<proteinExistence type="predicted"/>
<evidence type="ECO:0000313" key="3">
    <source>
        <dbReference type="EMBL" id="MDO0822882.1"/>
    </source>
</evidence>
<keyword evidence="1" id="KW-0175">Coiled coil</keyword>
<evidence type="ECO:0000313" key="4">
    <source>
        <dbReference type="Proteomes" id="UP001176021"/>
    </source>
</evidence>
<dbReference type="EMBL" id="JAMJEV010000006">
    <property type="protein sequence ID" value="MDO0822882.1"/>
    <property type="molecule type" value="Genomic_DNA"/>
</dbReference>
<keyword evidence="2" id="KW-1133">Transmembrane helix</keyword>
<dbReference type="RefSeq" id="WP_301999510.1">
    <property type="nucleotide sequence ID" value="NZ_JAMJEV010000006.1"/>
</dbReference>
<comment type="caution">
    <text evidence="3">The sequence shown here is derived from an EMBL/GenBank/DDBJ whole genome shotgun (WGS) entry which is preliminary data.</text>
</comment>
<organism evidence="3 4">
    <name type="scientific">Desulfosporosinus nitroreducens</name>
    <dbReference type="NCBI Taxonomy" id="2018668"/>
    <lineage>
        <taxon>Bacteria</taxon>
        <taxon>Bacillati</taxon>
        <taxon>Bacillota</taxon>
        <taxon>Clostridia</taxon>
        <taxon>Eubacteriales</taxon>
        <taxon>Desulfitobacteriaceae</taxon>
        <taxon>Desulfosporosinus</taxon>
    </lineage>
</organism>
<protein>
    <submittedName>
        <fullName evidence="3">PilN domain-containing protein</fullName>
    </submittedName>
</protein>